<feature type="chain" id="PRO_5027117764" evidence="1">
    <location>
        <begin position="20"/>
        <end position="153"/>
    </location>
</feature>
<keyword evidence="3" id="KW-1185">Reference proteome</keyword>
<evidence type="ECO:0000256" key="1">
    <source>
        <dbReference type="SAM" id="SignalP"/>
    </source>
</evidence>
<accession>A0A6M4H355</accession>
<dbReference type="KEGG" id="uru:DSM104443_04078"/>
<dbReference type="Proteomes" id="UP000501534">
    <property type="component" value="Chromosome"/>
</dbReference>
<dbReference type="EMBL" id="CP053069">
    <property type="protein sequence ID" value="QJR12984.1"/>
    <property type="molecule type" value="Genomic_DNA"/>
</dbReference>
<name>A0A6M4H355_9PROT</name>
<keyword evidence="1" id="KW-0732">Signal</keyword>
<dbReference type="AlphaFoldDB" id="A0A6M4H355"/>
<organism evidence="2 3">
    <name type="scientific">Usitatibacter rugosus</name>
    <dbReference type="NCBI Taxonomy" id="2732067"/>
    <lineage>
        <taxon>Bacteria</taxon>
        <taxon>Pseudomonadati</taxon>
        <taxon>Pseudomonadota</taxon>
        <taxon>Betaproteobacteria</taxon>
        <taxon>Nitrosomonadales</taxon>
        <taxon>Usitatibacteraceae</taxon>
        <taxon>Usitatibacter</taxon>
    </lineage>
</organism>
<sequence>MKQVLTFLILAAIAAPALADDQSAIDACIASWGAQSPFPKGAKPNRVIGAGVKVFGIGERQGNEETTTAPSLVLVNPAVNVAGKSTVRLANPNGWYCLQEQTTVAGKITIQAHCDAHLANAKGDGTAVAAHDDTGKGVAVAGALRVQRFGCKT</sequence>
<feature type="signal peptide" evidence="1">
    <location>
        <begin position="1"/>
        <end position="19"/>
    </location>
</feature>
<dbReference type="RefSeq" id="WP_171095666.1">
    <property type="nucleotide sequence ID" value="NZ_CP053069.1"/>
</dbReference>
<evidence type="ECO:0000313" key="2">
    <source>
        <dbReference type="EMBL" id="QJR12984.1"/>
    </source>
</evidence>
<reference evidence="2 3" key="1">
    <citation type="submission" date="2020-04" db="EMBL/GenBank/DDBJ databases">
        <title>Usitatibacter rugosus gen. nov., sp. nov. and Usitatibacter palustris sp. nov., novel members of Usitatibacteraceae fam. nov. within the order Nitrosomonadales isolated from soil.</title>
        <authorList>
            <person name="Huber K.J."/>
            <person name="Neumann-Schaal M."/>
            <person name="Geppert A."/>
            <person name="Luckner M."/>
            <person name="Wanner G."/>
            <person name="Overmann J."/>
        </authorList>
    </citation>
    <scope>NUCLEOTIDE SEQUENCE [LARGE SCALE GENOMIC DNA]</scope>
    <source>
        <strain evidence="2 3">0125_3</strain>
    </source>
</reference>
<gene>
    <name evidence="2" type="ORF">DSM104443_04078</name>
</gene>
<protein>
    <submittedName>
        <fullName evidence="2">Uncharacterized protein</fullName>
    </submittedName>
</protein>
<evidence type="ECO:0000313" key="3">
    <source>
        <dbReference type="Proteomes" id="UP000501534"/>
    </source>
</evidence>
<proteinExistence type="predicted"/>